<dbReference type="PANTHER" id="PTHR23153">
    <property type="entry name" value="UBX-RELATED"/>
    <property type="match status" value="1"/>
</dbReference>
<dbReference type="Gene3D" id="1.20.58.2190">
    <property type="match status" value="1"/>
</dbReference>
<evidence type="ECO:0000313" key="3">
    <source>
        <dbReference type="EMBL" id="KAK7798545.1"/>
    </source>
</evidence>
<dbReference type="InterPro" id="IPR036339">
    <property type="entry name" value="PUB-like_dom_sf"/>
</dbReference>
<comment type="caution">
    <text evidence="3">The sequence shown here is derived from an EMBL/GenBank/DDBJ whole genome shotgun (WGS) entry which is preliminary data.</text>
</comment>
<dbReference type="SUPFAM" id="SSF143503">
    <property type="entry name" value="PUG domain-like"/>
    <property type="match status" value="1"/>
</dbReference>
<evidence type="ECO:0000256" key="1">
    <source>
        <dbReference type="SAM" id="MobiDB-lite"/>
    </source>
</evidence>
<feature type="compositionally biased region" description="Low complexity" evidence="1">
    <location>
        <begin position="44"/>
        <end position="58"/>
    </location>
</feature>
<gene>
    <name evidence="3" type="ORF">U0070_027102</name>
</gene>
<keyword evidence="4" id="KW-1185">Reference proteome</keyword>
<protein>
    <recommendedName>
        <fullName evidence="2">PUB domain-containing protein</fullName>
    </recommendedName>
</protein>
<dbReference type="GO" id="GO:0005737">
    <property type="term" value="C:cytoplasm"/>
    <property type="evidence" value="ECO:0007669"/>
    <property type="project" value="TreeGrafter"/>
</dbReference>
<dbReference type="InterPro" id="IPR018997">
    <property type="entry name" value="PUB_domain"/>
</dbReference>
<evidence type="ECO:0000313" key="4">
    <source>
        <dbReference type="Proteomes" id="UP001488838"/>
    </source>
</evidence>
<dbReference type="AlphaFoldDB" id="A0AAW0HAW1"/>
<dbReference type="Proteomes" id="UP001488838">
    <property type="component" value="Unassembled WGS sequence"/>
</dbReference>
<reference evidence="3 4" key="1">
    <citation type="journal article" date="2023" name="bioRxiv">
        <title>Conserved and derived expression patterns and positive selection on dental genes reveal complex evolutionary context of ever-growing rodent molars.</title>
        <authorList>
            <person name="Calamari Z.T."/>
            <person name="Song A."/>
            <person name="Cohen E."/>
            <person name="Akter M."/>
            <person name="Roy R.D."/>
            <person name="Hallikas O."/>
            <person name="Christensen M.M."/>
            <person name="Li P."/>
            <person name="Marangoni P."/>
            <person name="Jernvall J."/>
            <person name="Klein O.D."/>
        </authorList>
    </citation>
    <scope>NUCLEOTIDE SEQUENCE [LARGE SCALE GENOMIC DNA]</scope>
    <source>
        <strain evidence="3">V071</strain>
    </source>
</reference>
<name>A0AAW0HAW1_MYOGA</name>
<accession>A0AAW0HAW1</accession>
<organism evidence="3 4">
    <name type="scientific">Myodes glareolus</name>
    <name type="common">Bank vole</name>
    <name type="synonym">Clethrionomys glareolus</name>
    <dbReference type="NCBI Taxonomy" id="447135"/>
    <lineage>
        <taxon>Eukaryota</taxon>
        <taxon>Metazoa</taxon>
        <taxon>Chordata</taxon>
        <taxon>Craniata</taxon>
        <taxon>Vertebrata</taxon>
        <taxon>Euteleostomi</taxon>
        <taxon>Mammalia</taxon>
        <taxon>Eutheria</taxon>
        <taxon>Euarchontoglires</taxon>
        <taxon>Glires</taxon>
        <taxon>Rodentia</taxon>
        <taxon>Myomorpha</taxon>
        <taxon>Muroidea</taxon>
        <taxon>Cricetidae</taxon>
        <taxon>Arvicolinae</taxon>
        <taxon>Myodes</taxon>
    </lineage>
</organism>
<feature type="compositionally biased region" description="Basic residues" evidence="1">
    <location>
        <begin position="77"/>
        <end position="86"/>
    </location>
</feature>
<dbReference type="EMBL" id="JBBHLL010000681">
    <property type="protein sequence ID" value="KAK7798545.1"/>
    <property type="molecule type" value="Genomic_DNA"/>
</dbReference>
<feature type="region of interest" description="Disordered" evidence="1">
    <location>
        <begin position="14"/>
        <end position="86"/>
    </location>
</feature>
<feature type="domain" description="PUB" evidence="2">
    <location>
        <begin position="76"/>
        <end position="139"/>
    </location>
</feature>
<sequence length="145" mass="16163">MKFFQEIKTDIKFKSAGPCQSSRIPQGRRTPTKSHHSWPSGSPATEETQMAAAATLARLEQKPSRALGPTSQDSIRNQRRKGTKKIKLQSKVFQELINCLKGTHEFFKDIGFKKVTLPVPDQGGSEECYVLGEVARAQPESLEPH</sequence>
<proteinExistence type="predicted"/>
<dbReference type="Pfam" id="PF09409">
    <property type="entry name" value="PUB"/>
    <property type="match status" value="1"/>
</dbReference>
<dbReference type="PANTHER" id="PTHR23153:SF38">
    <property type="entry name" value="UBX DOMAIN-CONTAINING PROTEIN 6"/>
    <property type="match status" value="1"/>
</dbReference>
<evidence type="ECO:0000259" key="2">
    <source>
        <dbReference type="Pfam" id="PF09409"/>
    </source>
</evidence>